<sequence length="88" mass="10232">MKIKIFIPALNEWTCYTRAAVNKVEMANCCNPQICEIKGKTTSPSKTTTIIEECFFAEKCIETTCLLVHARGRRKMKTRRYDQLVERK</sequence>
<dbReference type="AlphaFoldDB" id="A0A395J6F6"/>
<organism evidence="1 2">
    <name type="scientific">Monilinia fructigena</name>
    <dbReference type="NCBI Taxonomy" id="38457"/>
    <lineage>
        <taxon>Eukaryota</taxon>
        <taxon>Fungi</taxon>
        <taxon>Dikarya</taxon>
        <taxon>Ascomycota</taxon>
        <taxon>Pezizomycotina</taxon>
        <taxon>Leotiomycetes</taxon>
        <taxon>Helotiales</taxon>
        <taxon>Sclerotiniaceae</taxon>
        <taxon>Monilinia</taxon>
    </lineage>
</organism>
<name>A0A395J6F6_9HELO</name>
<accession>A0A395J6F6</accession>
<reference evidence="1 2" key="1">
    <citation type="submission" date="2018-06" db="EMBL/GenBank/DDBJ databases">
        <title>Genome Sequence of the Brown Rot Fungal Pathogen Monilinia fructigena.</title>
        <authorList>
            <person name="Landi L."/>
            <person name="De Miccolis Angelini R.M."/>
            <person name="Pollastro S."/>
            <person name="Abate D."/>
            <person name="Faretra F."/>
            <person name="Romanazzi G."/>
        </authorList>
    </citation>
    <scope>NUCLEOTIDE SEQUENCE [LARGE SCALE GENOMIC DNA]</scope>
    <source>
        <strain evidence="1 2">Mfrg269</strain>
    </source>
</reference>
<dbReference type="EMBL" id="QKRW01000003">
    <property type="protein sequence ID" value="RAL67728.1"/>
    <property type="molecule type" value="Genomic_DNA"/>
</dbReference>
<keyword evidence="2" id="KW-1185">Reference proteome</keyword>
<proteinExistence type="predicted"/>
<comment type="caution">
    <text evidence="1">The sequence shown here is derived from an EMBL/GenBank/DDBJ whole genome shotgun (WGS) entry which is preliminary data.</text>
</comment>
<evidence type="ECO:0000313" key="1">
    <source>
        <dbReference type="EMBL" id="RAL67728.1"/>
    </source>
</evidence>
<dbReference type="Proteomes" id="UP000249056">
    <property type="component" value="Unassembled WGS sequence"/>
</dbReference>
<gene>
    <name evidence="1" type="ORF">DID88_008462</name>
</gene>
<evidence type="ECO:0000313" key="2">
    <source>
        <dbReference type="Proteomes" id="UP000249056"/>
    </source>
</evidence>
<protein>
    <submittedName>
        <fullName evidence="1">Uncharacterized protein</fullName>
    </submittedName>
</protein>